<feature type="region of interest" description="Disordered" evidence="1">
    <location>
        <begin position="257"/>
        <end position="472"/>
    </location>
</feature>
<feature type="compositionally biased region" description="Low complexity" evidence="1">
    <location>
        <begin position="378"/>
        <end position="390"/>
    </location>
</feature>
<feature type="compositionally biased region" description="Basic and acidic residues" evidence="1">
    <location>
        <begin position="308"/>
        <end position="322"/>
    </location>
</feature>
<comment type="caution">
    <text evidence="2">The sequence shown here is derived from an EMBL/GenBank/DDBJ whole genome shotgun (WGS) entry which is preliminary data.</text>
</comment>
<sequence length="905" mass="100873">MASHDYDFSDFLRTSHLGFRLYKNNFTDSQGASQAYQVCGDRLLVLSACLRLLDEQGSVDNGLFVGNVQAQVNKYVPRIGDFRTTIEELGALIRENNENGRPWEAIVGEDLSELEKLSAAMKKQSRSIHNILVLDRTMDVQRALEILGHEVRRRPVPVQPVIEMPIPMPTTMSEQMANLGLTDEEGRFRSASISHHPEEETIVSPASPRVLQMPNQKESSIWGTGVKYIGMGIGIHNGGTSRPHRRPSNNQAFYGIHRTNSMSNSSDTGRSQSGSSSRNNSTQTLDSQENGSPAHSPTYYVSHTGNSARDRERERDKVRFDEIAQISGMRIQPSLSSRGSSDSPTNLSADFVPNSPPIGSSLSYQGTGSMRIPRRPVSSTGSAGSASNTGLHPLITPSYQPLPLYESGTRSPRETSLSRQRDSSYSDGSTGQSSESGRPSHGSSSYFRDSSAGPSSRTSDPGPFNPPLRRDSDITTIISPLGHRGSESSSVGRSHPIEFHDSFARISRNNSYAIAPDVNLLSNDYPVETKIAANKPRQPYLDLPFSPDTLGTDLLIRGQRPPSIASKDSKGEENLKPGEALIYNGTPQTCNTVEGRYEPSEIRVYRNSITDVYRFVTTMLDNPSAPISHSQHFRSRELEIVPEYGYDPLARPVLWLREVEDVNKSRRPLEIMPEKEIPAIPSLRFRDVPQMLDFQAALLGEICYLDIETVRFVRLKGAAKETRRIDNTRVQLWHPAPNSKRTIDDSASFVTVGTSRTHANPDIMRLKWSRMMVYLGRSNDFVTVFITDDITLRQSKKGNTLVFEPTKYTGRALFKSRDGVKAKVVGGGRKKGGMRLDMKGLAPEDEENFPMFKTFEIEFEDAESQVRFISVWDQLIQERRRMRGVIEKRRRQADERILLSGGGGN</sequence>
<dbReference type="AlphaFoldDB" id="A0AAN8NNP5"/>
<organism evidence="2 3">
    <name type="scientific">Arthrobotrys conoides</name>
    <dbReference type="NCBI Taxonomy" id="74498"/>
    <lineage>
        <taxon>Eukaryota</taxon>
        <taxon>Fungi</taxon>
        <taxon>Dikarya</taxon>
        <taxon>Ascomycota</taxon>
        <taxon>Pezizomycotina</taxon>
        <taxon>Orbiliomycetes</taxon>
        <taxon>Orbiliales</taxon>
        <taxon>Orbiliaceae</taxon>
        <taxon>Arthrobotrys</taxon>
    </lineage>
</organism>
<evidence type="ECO:0000256" key="1">
    <source>
        <dbReference type="SAM" id="MobiDB-lite"/>
    </source>
</evidence>
<feature type="compositionally biased region" description="Polar residues" evidence="1">
    <location>
        <begin position="357"/>
        <end position="368"/>
    </location>
</feature>
<dbReference type="EMBL" id="JAVHJM010000001">
    <property type="protein sequence ID" value="KAK6521320.1"/>
    <property type="molecule type" value="Genomic_DNA"/>
</dbReference>
<feature type="compositionally biased region" description="Low complexity" evidence="1">
    <location>
        <begin position="425"/>
        <end position="445"/>
    </location>
</feature>
<feature type="compositionally biased region" description="Polar residues" evidence="1">
    <location>
        <begin position="446"/>
        <end position="459"/>
    </location>
</feature>
<protein>
    <submittedName>
        <fullName evidence="2">Uncharacterized protein</fullName>
    </submittedName>
</protein>
<reference evidence="2 3" key="1">
    <citation type="submission" date="2019-10" db="EMBL/GenBank/DDBJ databases">
        <authorList>
            <person name="Palmer J.M."/>
        </authorList>
    </citation>
    <scope>NUCLEOTIDE SEQUENCE [LARGE SCALE GENOMIC DNA]</scope>
    <source>
        <strain evidence="2 3">TWF506</strain>
    </source>
</reference>
<feature type="compositionally biased region" description="Low complexity" evidence="1">
    <location>
        <begin position="334"/>
        <end position="343"/>
    </location>
</feature>
<feature type="compositionally biased region" description="Low complexity" evidence="1">
    <location>
        <begin position="263"/>
        <end position="284"/>
    </location>
</feature>
<keyword evidence="3" id="KW-1185">Reference proteome</keyword>
<gene>
    <name evidence="2" type="ORF">TWF506_001544</name>
</gene>
<evidence type="ECO:0000313" key="3">
    <source>
        <dbReference type="Proteomes" id="UP001307849"/>
    </source>
</evidence>
<accession>A0AAN8NNP5</accession>
<dbReference type="Proteomes" id="UP001307849">
    <property type="component" value="Unassembled WGS sequence"/>
</dbReference>
<evidence type="ECO:0000313" key="2">
    <source>
        <dbReference type="EMBL" id="KAK6521320.1"/>
    </source>
</evidence>
<name>A0AAN8NNP5_9PEZI</name>
<proteinExistence type="predicted"/>
<feature type="compositionally biased region" description="Polar residues" evidence="1">
    <location>
        <begin position="408"/>
        <end position="418"/>
    </location>
</feature>
<feature type="compositionally biased region" description="Polar residues" evidence="1">
    <location>
        <begin position="285"/>
        <end position="307"/>
    </location>
</feature>